<dbReference type="Proteomes" id="UP001632038">
    <property type="component" value="Unassembled WGS sequence"/>
</dbReference>
<sequence>MGWSIHHKWNELYQDLPSRQLKVKVVDRTAVITENVETVVVSPVGIIQEAIDAETAKYTRGRCFIWPSGTEDVVRVHAEASTQEETDNLAHSVLNDINAPRIGKVKYAVWTNKYAQEILQMEDCNSTLNPVVPGTKLSKDEGGVQVDNTMFKQIVGSLMLDKSS</sequence>
<comment type="caution">
    <text evidence="2">The sequence shown here is derived from an EMBL/GenBank/DDBJ whole genome shotgun (WGS) entry which is preliminary data.</text>
</comment>
<dbReference type="Gene3D" id="3.30.310.50">
    <property type="entry name" value="Alpha-D-phosphohexomutase, C-terminal domain"/>
    <property type="match status" value="1"/>
</dbReference>
<dbReference type="InterPro" id="IPR005843">
    <property type="entry name" value="A-D-PHexomutase_C"/>
</dbReference>
<evidence type="ECO:0000259" key="1">
    <source>
        <dbReference type="Pfam" id="PF00408"/>
    </source>
</evidence>
<evidence type="ECO:0000313" key="3">
    <source>
        <dbReference type="Proteomes" id="UP001632038"/>
    </source>
</evidence>
<protein>
    <recommendedName>
        <fullName evidence="1">Alpha-D-phosphohexomutase C-terminal domain-containing protein</fullName>
    </recommendedName>
</protein>
<organism evidence="2 3">
    <name type="scientific">Castilleja foliolosa</name>
    <dbReference type="NCBI Taxonomy" id="1961234"/>
    <lineage>
        <taxon>Eukaryota</taxon>
        <taxon>Viridiplantae</taxon>
        <taxon>Streptophyta</taxon>
        <taxon>Embryophyta</taxon>
        <taxon>Tracheophyta</taxon>
        <taxon>Spermatophyta</taxon>
        <taxon>Magnoliopsida</taxon>
        <taxon>eudicotyledons</taxon>
        <taxon>Gunneridae</taxon>
        <taxon>Pentapetalae</taxon>
        <taxon>asterids</taxon>
        <taxon>lamiids</taxon>
        <taxon>Lamiales</taxon>
        <taxon>Orobanchaceae</taxon>
        <taxon>Pedicularideae</taxon>
        <taxon>Castillejinae</taxon>
        <taxon>Castilleja</taxon>
    </lineage>
</organism>
<dbReference type="AlphaFoldDB" id="A0ABD3E2A1"/>
<reference evidence="3" key="1">
    <citation type="journal article" date="2024" name="IScience">
        <title>Strigolactones Initiate the Formation of Haustorium-like Structures in Castilleja.</title>
        <authorList>
            <person name="Buerger M."/>
            <person name="Peterson D."/>
            <person name="Chory J."/>
        </authorList>
    </citation>
    <scope>NUCLEOTIDE SEQUENCE [LARGE SCALE GENOMIC DNA]</scope>
</reference>
<evidence type="ECO:0000313" key="2">
    <source>
        <dbReference type="EMBL" id="KAL3648630.1"/>
    </source>
</evidence>
<dbReference type="PANTHER" id="PTHR45955:SF1">
    <property type="entry name" value="PHOSPHOACETYLGLUCOSAMINE MUTASE"/>
    <property type="match status" value="1"/>
</dbReference>
<dbReference type="EMBL" id="JAVIJP010000007">
    <property type="protein sequence ID" value="KAL3648630.1"/>
    <property type="molecule type" value="Genomic_DNA"/>
</dbReference>
<dbReference type="Pfam" id="PF00408">
    <property type="entry name" value="PGM_PMM_IV"/>
    <property type="match status" value="1"/>
</dbReference>
<name>A0ABD3E2A1_9LAMI</name>
<dbReference type="InterPro" id="IPR036900">
    <property type="entry name" value="A-D-PHexomutase_C_sf"/>
</dbReference>
<dbReference type="PANTHER" id="PTHR45955">
    <property type="entry name" value="PHOSPHOACETYLGLUCOSAMINE MUTASE"/>
    <property type="match status" value="1"/>
</dbReference>
<feature type="domain" description="Alpha-D-phosphohexomutase C-terminal" evidence="1">
    <location>
        <begin position="41"/>
        <end position="94"/>
    </location>
</feature>
<gene>
    <name evidence="2" type="ORF">CASFOL_005033</name>
</gene>
<dbReference type="SUPFAM" id="SSF55957">
    <property type="entry name" value="Phosphoglucomutase, C-terminal domain"/>
    <property type="match status" value="1"/>
</dbReference>
<accession>A0ABD3E2A1</accession>
<proteinExistence type="predicted"/>
<keyword evidence="3" id="KW-1185">Reference proteome</keyword>
<dbReference type="FunFam" id="3.30.310.50:FF:000003">
    <property type="entry name" value="Phosphoacetylglucosamine mutase"/>
    <property type="match status" value="1"/>
</dbReference>